<keyword evidence="2" id="KW-1185">Reference proteome</keyword>
<name>A0A8C5Z491_MARMA</name>
<reference evidence="1" key="1">
    <citation type="submission" date="2025-08" db="UniProtKB">
        <authorList>
            <consortium name="Ensembl"/>
        </authorList>
    </citation>
    <scope>IDENTIFICATION</scope>
</reference>
<reference evidence="1" key="2">
    <citation type="submission" date="2025-09" db="UniProtKB">
        <authorList>
            <consortium name="Ensembl"/>
        </authorList>
    </citation>
    <scope>IDENTIFICATION</scope>
</reference>
<dbReference type="Ensembl" id="ENSMMMT00000010933.1">
    <property type="protein sequence ID" value="ENSMMMP00000009587.1"/>
    <property type="gene ID" value="ENSMMMG00000008553.1"/>
</dbReference>
<dbReference type="Proteomes" id="UP000694407">
    <property type="component" value="Unplaced"/>
</dbReference>
<dbReference type="GeneTree" id="ENSGT00390000004037"/>
<evidence type="ECO:0000313" key="2">
    <source>
        <dbReference type="Proteomes" id="UP000694407"/>
    </source>
</evidence>
<evidence type="ECO:0000313" key="1">
    <source>
        <dbReference type="Ensembl" id="ENSMMMP00000009587.1"/>
    </source>
</evidence>
<evidence type="ECO:0008006" key="3">
    <source>
        <dbReference type="Google" id="ProtNLM"/>
    </source>
</evidence>
<dbReference type="AlphaFoldDB" id="A0A8C5Z491"/>
<accession>A0A8C5Z491</accession>
<protein>
    <recommendedName>
        <fullName evidence="3">CASD1</fullName>
    </recommendedName>
</protein>
<sequence length="107" mass="12377">MAALAYNLGKREINHYFSVRSAKVLVLVAVLLLAACHLASRRYRGSDSCEYLLSSGRFLGEKVWQPHSCMMHKYKISEEISMKTFLLKTRLHQLKWIFCGIQKLMVL</sequence>
<organism evidence="1 2">
    <name type="scientific">Marmota marmota marmota</name>
    <name type="common">Alpine marmot</name>
    <dbReference type="NCBI Taxonomy" id="9994"/>
    <lineage>
        <taxon>Eukaryota</taxon>
        <taxon>Metazoa</taxon>
        <taxon>Chordata</taxon>
        <taxon>Craniata</taxon>
        <taxon>Vertebrata</taxon>
        <taxon>Euteleostomi</taxon>
        <taxon>Mammalia</taxon>
        <taxon>Eutheria</taxon>
        <taxon>Euarchontoglires</taxon>
        <taxon>Glires</taxon>
        <taxon>Rodentia</taxon>
        <taxon>Sciuromorpha</taxon>
        <taxon>Sciuridae</taxon>
        <taxon>Xerinae</taxon>
        <taxon>Marmotini</taxon>
        <taxon>Marmota</taxon>
    </lineage>
</organism>
<proteinExistence type="predicted"/>